<feature type="compositionally biased region" description="Polar residues" evidence="1">
    <location>
        <begin position="130"/>
        <end position="140"/>
    </location>
</feature>
<dbReference type="SUPFAM" id="SSF47923">
    <property type="entry name" value="Ypt/Rab-GAP domain of gyp1p"/>
    <property type="match status" value="2"/>
</dbReference>
<accession>A0A316VLG9</accession>
<feature type="non-terminal residue" evidence="3">
    <location>
        <position position="1"/>
    </location>
</feature>
<name>A0A316VLG9_9BASI</name>
<dbReference type="Gene3D" id="1.10.8.270">
    <property type="entry name" value="putative rabgap domain of human tbc1 domain family member 14 like domains"/>
    <property type="match status" value="1"/>
</dbReference>
<keyword evidence="4" id="KW-1185">Reference proteome</keyword>
<dbReference type="Pfam" id="PF00566">
    <property type="entry name" value="RabGAP-TBC"/>
    <property type="match status" value="1"/>
</dbReference>
<dbReference type="PROSITE" id="PS50086">
    <property type="entry name" value="TBC_RABGAP"/>
    <property type="match status" value="1"/>
</dbReference>
<evidence type="ECO:0000313" key="4">
    <source>
        <dbReference type="Proteomes" id="UP000245771"/>
    </source>
</evidence>
<dbReference type="Proteomes" id="UP000245771">
    <property type="component" value="Unassembled WGS sequence"/>
</dbReference>
<dbReference type="AlphaFoldDB" id="A0A316VLG9"/>
<dbReference type="FunCoup" id="A0A316VLG9">
    <property type="interactions" value="1"/>
</dbReference>
<proteinExistence type="predicted"/>
<evidence type="ECO:0000313" key="3">
    <source>
        <dbReference type="EMBL" id="PWN37918.1"/>
    </source>
</evidence>
<dbReference type="PANTHER" id="PTHR47219:SF9">
    <property type="entry name" value="GTPASE ACTIVATING PROTEIN AND CENTROSOME-ASSOCIATED, ISOFORM B"/>
    <property type="match status" value="1"/>
</dbReference>
<dbReference type="RefSeq" id="XP_025358220.1">
    <property type="nucleotide sequence ID" value="XM_025496101.1"/>
</dbReference>
<gene>
    <name evidence="3" type="ORF">FA14DRAFT_115301</name>
</gene>
<sequence>EDADGAYVRRTYAHFDARGVRGDGLLEGKEWTRERGAHANGEERAAHHHNHDGEIDVERNELMKKIDRYGFFPRDENQIGNSFARSRMTILPEAALSKIPKRRIMLPTSSSRQGLSGRKKNSWMDDKQSSQRSYDASGSNDDNEAEELHSRKLQAVIQHRASKELAIREREALRTAKWDHMLDVRRDADGKPQFLLADGVYKSKKLKRRVYKGIPDRWRAAVWWALLRSRAHGGSSGNLEADFHYLQRQPSPHDVQIDLDVPRTISGHILFHTRYGEGQRALFHVLHSFSLLCDQCAYCQGMGPIAATLLVYFPPERAYAALVQLHNDESFGIHQTFSPGFPGLVENFWVQYKIAMMLCPDVVQSLEEKNIVTSAYATKWYITLFTNVFPFATQLRLWDAYFLHGRDVLVIASVAIIWSLRRTLVTGNFETCLGSLGREFIPDDDDLLMNWIFMVLQREDIRKTITSARKEWAQMVEQG</sequence>
<dbReference type="GO" id="GO:0005096">
    <property type="term" value="F:GTPase activator activity"/>
    <property type="evidence" value="ECO:0007669"/>
    <property type="project" value="TreeGrafter"/>
</dbReference>
<dbReference type="InParanoid" id="A0A316VLG9"/>
<feature type="region of interest" description="Disordered" evidence="1">
    <location>
        <begin position="102"/>
        <end position="149"/>
    </location>
</feature>
<dbReference type="GeneID" id="37017882"/>
<dbReference type="InterPro" id="IPR050302">
    <property type="entry name" value="Rab_GAP_TBC_domain"/>
</dbReference>
<dbReference type="GO" id="GO:0031267">
    <property type="term" value="F:small GTPase binding"/>
    <property type="evidence" value="ECO:0007669"/>
    <property type="project" value="TreeGrafter"/>
</dbReference>
<dbReference type="InterPro" id="IPR035969">
    <property type="entry name" value="Rab-GAP_TBC_sf"/>
</dbReference>
<dbReference type="PANTHER" id="PTHR47219">
    <property type="entry name" value="RAB GTPASE-ACTIVATING PROTEIN 1-LIKE"/>
    <property type="match status" value="1"/>
</dbReference>
<dbReference type="Gene3D" id="1.10.472.80">
    <property type="entry name" value="Ypt/Rab-GAP domain of gyp1p, domain 3"/>
    <property type="match status" value="1"/>
</dbReference>
<dbReference type="STRING" id="1280837.A0A316VLG9"/>
<evidence type="ECO:0000256" key="1">
    <source>
        <dbReference type="SAM" id="MobiDB-lite"/>
    </source>
</evidence>
<dbReference type="SMART" id="SM00164">
    <property type="entry name" value="TBC"/>
    <property type="match status" value="1"/>
</dbReference>
<organism evidence="3 4">
    <name type="scientific">Meira miltonrushii</name>
    <dbReference type="NCBI Taxonomy" id="1280837"/>
    <lineage>
        <taxon>Eukaryota</taxon>
        <taxon>Fungi</taxon>
        <taxon>Dikarya</taxon>
        <taxon>Basidiomycota</taxon>
        <taxon>Ustilaginomycotina</taxon>
        <taxon>Exobasidiomycetes</taxon>
        <taxon>Exobasidiales</taxon>
        <taxon>Brachybasidiaceae</taxon>
        <taxon>Meira</taxon>
    </lineage>
</organism>
<reference evidence="3 4" key="1">
    <citation type="journal article" date="2018" name="Mol. Biol. Evol.">
        <title>Broad Genomic Sampling Reveals a Smut Pathogenic Ancestry of the Fungal Clade Ustilaginomycotina.</title>
        <authorList>
            <person name="Kijpornyongpan T."/>
            <person name="Mondo S.J."/>
            <person name="Barry K."/>
            <person name="Sandor L."/>
            <person name="Lee J."/>
            <person name="Lipzen A."/>
            <person name="Pangilinan J."/>
            <person name="LaButti K."/>
            <person name="Hainaut M."/>
            <person name="Henrissat B."/>
            <person name="Grigoriev I.V."/>
            <person name="Spatafora J.W."/>
            <person name="Aime M.C."/>
        </authorList>
    </citation>
    <scope>NUCLEOTIDE SEQUENCE [LARGE SCALE GENOMIC DNA]</scope>
    <source>
        <strain evidence="3 4">MCA 3882</strain>
    </source>
</reference>
<feature type="domain" description="Rab-GAP TBC" evidence="2">
    <location>
        <begin position="213"/>
        <end position="405"/>
    </location>
</feature>
<feature type="non-terminal residue" evidence="3">
    <location>
        <position position="479"/>
    </location>
</feature>
<dbReference type="EMBL" id="KZ819602">
    <property type="protein sequence ID" value="PWN37918.1"/>
    <property type="molecule type" value="Genomic_DNA"/>
</dbReference>
<dbReference type="InterPro" id="IPR000195">
    <property type="entry name" value="Rab-GAP-TBC_dom"/>
</dbReference>
<dbReference type="OrthoDB" id="294251at2759"/>
<protein>
    <submittedName>
        <fullName evidence="3">RabGAP/TBC</fullName>
    </submittedName>
</protein>
<dbReference type="FunFam" id="1.10.8.270:FF:000023">
    <property type="entry name" value="TBC domain-containing protein C1778.09"/>
    <property type="match status" value="1"/>
</dbReference>
<evidence type="ECO:0000259" key="2">
    <source>
        <dbReference type="PROSITE" id="PS50086"/>
    </source>
</evidence>